<gene>
    <name evidence="1" type="ORF">MRATA1EN22A_LOCUS28798</name>
</gene>
<dbReference type="Proteomes" id="UP001162501">
    <property type="component" value="Unassembled WGS sequence"/>
</dbReference>
<comment type="caution">
    <text evidence="1">The sequence shown here is derived from an EMBL/GenBank/DDBJ whole genome shotgun (WGS) entry which is preliminary data.</text>
</comment>
<protein>
    <submittedName>
        <fullName evidence="1">Uncharacterized protein</fullName>
    </submittedName>
</protein>
<organism evidence="1 2">
    <name type="scientific">Rangifer tarandus platyrhynchus</name>
    <name type="common">Svalbard reindeer</name>
    <dbReference type="NCBI Taxonomy" id="3082113"/>
    <lineage>
        <taxon>Eukaryota</taxon>
        <taxon>Metazoa</taxon>
        <taxon>Chordata</taxon>
        <taxon>Craniata</taxon>
        <taxon>Vertebrata</taxon>
        <taxon>Euteleostomi</taxon>
        <taxon>Mammalia</taxon>
        <taxon>Eutheria</taxon>
        <taxon>Laurasiatheria</taxon>
        <taxon>Artiodactyla</taxon>
        <taxon>Ruminantia</taxon>
        <taxon>Pecora</taxon>
        <taxon>Cervidae</taxon>
        <taxon>Odocoileinae</taxon>
        <taxon>Rangifer</taxon>
    </lineage>
</organism>
<reference evidence="1" key="1">
    <citation type="submission" date="2025-03" db="EMBL/GenBank/DDBJ databases">
        <authorList>
            <consortium name="ELIXIR-Norway"/>
            <consortium name="Elixir Norway"/>
        </authorList>
    </citation>
    <scope>NUCLEOTIDE SEQUENCE</scope>
</reference>
<evidence type="ECO:0000313" key="1">
    <source>
        <dbReference type="EMBL" id="CAM9128151.1"/>
    </source>
</evidence>
<accession>A0ACB1KDZ0</accession>
<sequence length="109" mass="11531">MRALCFVHFPGLSCSDSGSQAFCKGTDLVGCAFFALPRSKQLMQPGAWQVHCPRWAMHLSLLHSPSCSVSQVCHESAVSGVPCVSSGELMSGCDTPGGCQLSRIPGRCD</sequence>
<evidence type="ECO:0000313" key="2">
    <source>
        <dbReference type="Proteomes" id="UP001162501"/>
    </source>
</evidence>
<proteinExistence type="predicted"/>
<name>A0ACB1KDZ0_RANTA</name>
<dbReference type="EMBL" id="CATOBB020000158">
    <property type="protein sequence ID" value="CAM9128151.1"/>
    <property type="molecule type" value="Genomic_DNA"/>
</dbReference>